<evidence type="ECO:0000256" key="1">
    <source>
        <dbReference type="SAM" id="MobiDB-lite"/>
    </source>
</evidence>
<name>A0A179SUN5_9BACI</name>
<dbReference type="RefSeq" id="WP_083964674.1">
    <property type="nucleotide sequence ID" value="NZ_LWSG01000023.1"/>
</dbReference>
<dbReference type="EMBL" id="LWSG01000023">
    <property type="protein sequence ID" value="OAS85104.1"/>
    <property type="molecule type" value="Genomic_DNA"/>
</dbReference>
<feature type="compositionally biased region" description="Basic and acidic residues" evidence="1">
    <location>
        <begin position="108"/>
        <end position="166"/>
    </location>
</feature>
<feature type="domain" description="Excalibur calcium-binding" evidence="3">
    <location>
        <begin position="175"/>
        <end position="211"/>
    </location>
</feature>
<feature type="compositionally biased region" description="Basic and acidic residues" evidence="1">
    <location>
        <begin position="197"/>
        <end position="212"/>
    </location>
</feature>
<keyword evidence="5" id="KW-1185">Reference proteome</keyword>
<dbReference type="Proteomes" id="UP000078534">
    <property type="component" value="Unassembled WGS sequence"/>
</dbReference>
<evidence type="ECO:0000259" key="3">
    <source>
        <dbReference type="SMART" id="SM00894"/>
    </source>
</evidence>
<comment type="caution">
    <text evidence="4">The sequence shown here is derived from an EMBL/GenBank/DDBJ whole genome shotgun (WGS) entry which is preliminary data.</text>
</comment>
<keyword evidence="2" id="KW-0472">Membrane</keyword>
<evidence type="ECO:0000256" key="2">
    <source>
        <dbReference type="SAM" id="Phobius"/>
    </source>
</evidence>
<feature type="compositionally biased region" description="Acidic residues" evidence="1">
    <location>
        <begin position="95"/>
        <end position="107"/>
    </location>
</feature>
<dbReference type="AlphaFoldDB" id="A0A179SUN5"/>
<feature type="region of interest" description="Disordered" evidence="1">
    <location>
        <begin position="91"/>
        <end position="212"/>
    </location>
</feature>
<gene>
    <name evidence="4" type="ORF">A6K24_06225</name>
</gene>
<sequence>MDKQDKEKIIERIKKEPGIIKEKLITEFSNLGIEKVSTFVNQSKEITKKQTKDGVRLYIKNKGCLGCLFSILLILLIGSCVGSFNDDNKEKEEETIQSEQQEDSDKEDTEKTEQKEEAERLAEEQRKKEEAERLAEEQRKKEEAERLAEEQRKKEEAERLAEEQRQAEQQQTNVYYKNCDEARSAGAAPVHQGEPGYGKHLDRDGDGVGCDR</sequence>
<keyword evidence="2" id="KW-0812">Transmembrane</keyword>
<reference evidence="5" key="1">
    <citation type="submission" date="2016-04" db="EMBL/GenBank/DDBJ databases">
        <authorList>
            <person name="Lyu Z."/>
            <person name="Lyu W."/>
        </authorList>
    </citation>
    <scope>NUCLEOTIDE SEQUENCE [LARGE SCALE GENOMIC DNA]</scope>
    <source>
        <strain evidence="5">C44</strain>
    </source>
</reference>
<dbReference type="OrthoDB" id="4376109at2"/>
<evidence type="ECO:0000313" key="4">
    <source>
        <dbReference type="EMBL" id="OAS85104.1"/>
    </source>
</evidence>
<accession>A0A179SUN5</accession>
<dbReference type="SMART" id="SM00894">
    <property type="entry name" value="Excalibur"/>
    <property type="match status" value="1"/>
</dbReference>
<dbReference type="STRING" id="152268.A6K24_06225"/>
<feature type="transmembrane region" description="Helical" evidence="2">
    <location>
        <begin position="64"/>
        <end position="84"/>
    </location>
</feature>
<dbReference type="InterPro" id="IPR008613">
    <property type="entry name" value="Excalibur_Ca-bd_domain"/>
</dbReference>
<proteinExistence type="predicted"/>
<keyword evidence="2" id="KW-1133">Transmembrane helix</keyword>
<organism evidence="4 5">
    <name type="scientific">Metabacillus litoralis</name>
    <dbReference type="NCBI Taxonomy" id="152268"/>
    <lineage>
        <taxon>Bacteria</taxon>
        <taxon>Bacillati</taxon>
        <taxon>Bacillota</taxon>
        <taxon>Bacilli</taxon>
        <taxon>Bacillales</taxon>
        <taxon>Bacillaceae</taxon>
        <taxon>Metabacillus</taxon>
    </lineage>
</organism>
<dbReference type="Pfam" id="PF05901">
    <property type="entry name" value="Excalibur"/>
    <property type="match status" value="1"/>
</dbReference>
<evidence type="ECO:0000313" key="5">
    <source>
        <dbReference type="Proteomes" id="UP000078534"/>
    </source>
</evidence>
<protein>
    <recommendedName>
        <fullName evidence="3">Excalibur calcium-binding domain-containing protein</fullName>
    </recommendedName>
</protein>